<dbReference type="Proteomes" id="UP001244640">
    <property type="component" value="Unassembled WGS sequence"/>
</dbReference>
<comment type="caution">
    <text evidence="1">The sequence shown here is derived from an EMBL/GenBank/DDBJ whole genome shotgun (WGS) entry which is preliminary data.</text>
</comment>
<name>A0ABU0U5M0_9SPHI</name>
<evidence type="ECO:0000313" key="2">
    <source>
        <dbReference type="Proteomes" id="UP001244640"/>
    </source>
</evidence>
<protein>
    <recommendedName>
        <fullName evidence="3">DUF4304 domain-containing protein</fullName>
    </recommendedName>
</protein>
<proteinExistence type="predicted"/>
<evidence type="ECO:0008006" key="3">
    <source>
        <dbReference type="Google" id="ProtNLM"/>
    </source>
</evidence>
<sequence>MKSTEVYRIINRIIFPELKSLGFKKTKSGMLGFYKQLKDHNLVIWFQCAQGGFDAYAGSKFVVEVQISKNNDIGSPSVFRERIPFFLTVDDLTTVTVLENRVKDKLRFPPSSHYIFSMDEKIQLWYKKKFEKVENIYTNSSDIWLVYFDETDIRNWVEFLQPIIRKIILDFEQSDY</sequence>
<dbReference type="EMBL" id="JAUTBA010000001">
    <property type="protein sequence ID" value="MDQ1150260.1"/>
    <property type="molecule type" value="Genomic_DNA"/>
</dbReference>
<evidence type="ECO:0000313" key="1">
    <source>
        <dbReference type="EMBL" id="MDQ1150260.1"/>
    </source>
</evidence>
<reference evidence="1 2" key="1">
    <citation type="submission" date="2023-07" db="EMBL/GenBank/DDBJ databases">
        <title>Functional and genomic diversity of the sorghum phyllosphere microbiome.</title>
        <authorList>
            <person name="Shade A."/>
        </authorList>
    </citation>
    <scope>NUCLEOTIDE SEQUENCE [LARGE SCALE GENOMIC DNA]</scope>
    <source>
        <strain evidence="1 2">SORGH_AS_0892</strain>
    </source>
</reference>
<organism evidence="1 2">
    <name type="scientific">Sphingobacterium zeae</name>
    <dbReference type="NCBI Taxonomy" id="1776859"/>
    <lineage>
        <taxon>Bacteria</taxon>
        <taxon>Pseudomonadati</taxon>
        <taxon>Bacteroidota</taxon>
        <taxon>Sphingobacteriia</taxon>
        <taxon>Sphingobacteriales</taxon>
        <taxon>Sphingobacteriaceae</taxon>
        <taxon>Sphingobacterium</taxon>
    </lineage>
</organism>
<accession>A0ABU0U5M0</accession>
<gene>
    <name evidence="1" type="ORF">QE382_002244</name>
</gene>
<dbReference type="RefSeq" id="WP_307185941.1">
    <property type="nucleotide sequence ID" value="NZ_JAUTBA010000001.1"/>
</dbReference>
<keyword evidence="2" id="KW-1185">Reference proteome</keyword>